<organism evidence="1 2">
    <name type="scientific">Spiromyces aspiralis</name>
    <dbReference type="NCBI Taxonomy" id="68401"/>
    <lineage>
        <taxon>Eukaryota</taxon>
        <taxon>Fungi</taxon>
        <taxon>Fungi incertae sedis</taxon>
        <taxon>Zoopagomycota</taxon>
        <taxon>Kickxellomycotina</taxon>
        <taxon>Kickxellomycetes</taxon>
        <taxon>Kickxellales</taxon>
        <taxon>Kickxellaceae</taxon>
        <taxon>Spiromyces</taxon>
    </lineage>
</organism>
<comment type="caution">
    <text evidence="1">The sequence shown here is derived from an EMBL/GenBank/DDBJ whole genome shotgun (WGS) entry which is preliminary data.</text>
</comment>
<name>A0ACC1HLC8_9FUNG</name>
<protein>
    <submittedName>
        <fullName evidence="1">Uncharacterized protein</fullName>
    </submittedName>
</protein>
<dbReference type="EMBL" id="JAMZIH010002582">
    <property type="protein sequence ID" value="KAJ1677353.1"/>
    <property type="molecule type" value="Genomic_DNA"/>
</dbReference>
<evidence type="ECO:0000313" key="2">
    <source>
        <dbReference type="Proteomes" id="UP001145114"/>
    </source>
</evidence>
<feature type="non-terminal residue" evidence="1">
    <location>
        <position position="1"/>
    </location>
</feature>
<sequence length="58" mass="6379">AIGKLQWQDVVIACELKCSKARGNDNVLVGQLMQDFIDMAASQPRRFMIGLSVAEQGK</sequence>
<proteinExistence type="predicted"/>
<gene>
    <name evidence="1" type="ORF">EV182_006351</name>
</gene>
<evidence type="ECO:0000313" key="1">
    <source>
        <dbReference type="EMBL" id="KAJ1677353.1"/>
    </source>
</evidence>
<accession>A0ACC1HLC8</accession>
<dbReference type="Proteomes" id="UP001145114">
    <property type="component" value="Unassembled WGS sequence"/>
</dbReference>
<feature type="non-terminal residue" evidence="1">
    <location>
        <position position="58"/>
    </location>
</feature>
<keyword evidence="2" id="KW-1185">Reference proteome</keyword>
<reference evidence="1" key="1">
    <citation type="submission" date="2022-06" db="EMBL/GenBank/DDBJ databases">
        <title>Phylogenomic reconstructions and comparative analyses of Kickxellomycotina fungi.</title>
        <authorList>
            <person name="Reynolds N.K."/>
            <person name="Stajich J.E."/>
            <person name="Barry K."/>
            <person name="Grigoriev I.V."/>
            <person name="Crous P."/>
            <person name="Smith M.E."/>
        </authorList>
    </citation>
    <scope>NUCLEOTIDE SEQUENCE</scope>
    <source>
        <strain evidence="1">RSA 2271</strain>
    </source>
</reference>